<feature type="domain" description="Manganese/iron superoxide dismutase N-terminal" evidence="7">
    <location>
        <begin position="41"/>
        <end position="121"/>
    </location>
</feature>
<dbReference type="NCBIfam" id="TIGR01409">
    <property type="entry name" value="TAT_signal_seq"/>
    <property type="match status" value="1"/>
</dbReference>
<feature type="domain" description="Manganese/iron superoxide dismutase C-terminal" evidence="8">
    <location>
        <begin position="131"/>
        <end position="230"/>
    </location>
</feature>
<sequence length="236" mass="26708">MITRREFLQQSAITTAALLAAQSAEARPAPALDKFTDDSGKYALQPLPYAYDALEPVIDAKTVELHYHFHHKPAVEAANKAEDALAKARADNDFSLVKHHEKELAYSLSSHILHTLYWNNLNARRSEASPRLLKALDRDFGSMDQAKAHLSAAATSVEASGWAILGYHPMTARLMILQCENHQKLTAWGVMPLLVLDVWEHAYYLRYQNRRPEYVKKLFDIIDWEHVAARYEAATA</sequence>
<dbReference type="InterPro" id="IPR019833">
    <property type="entry name" value="Mn/Fe_SOD_BS"/>
</dbReference>
<dbReference type="InterPro" id="IPR019831">
    <property type="entry name" value="Mn/Fe_SOD_N"/>
</dbReference>
<dbReference type="SUPFAM" id="SSF46609">
    <property type="entry name" value="Fe,Mn superoxide dismutase (SOD), N-terminal domain"/>
    <property type="match status" value="1"/>
</dbReference>
<dbReference type="GO" id="GO:0046872">
    <property type="term" value="F:metal ion binding"/>
    <property type="evidence" value="ECO:0007669"/>
    <property type="project" value="UniProtKB-KW"/>
</dbReference>
<dbReference type="GO" id="GO:0004784">
    <property type="term" value="F:superoxide dismutase activity"/>
    <property type="evidence" value="ECO:0007669"/>
    <property type="project" value="UniProtKB-EC"/>
</dbReference>
<dbReference type="InterPro" id="IPR001189">
    <property type="entry name" value="Mn/Fe_SOD"/>
</dbReference>
<dbReference type="Gene3D" id="1.10.287.990">
    <property type="entry name" value="Fe,Mn superoxide dismutase (SOD) domain"/>
    <property type="match status" value="1"/>
</dbReference>
<protein>
    <recommendedName>
        <fullName evidence="2 6">Superoxide dismutase</fullName>
        <ecNumber evidence="2 6">1.15.1.1</ecNumber>
    </recommendedName>
</protein>
<evidence type="ECO:0000256" key="2">
    <source>
        <dbReference type="ARBA" id="ARBA00012682"/>
    </source>
</evidence>
<evidence type="ECO:0000259" key="7">
    <source>
        <dbReference type="Pfam" id="PF00081"/>
    </source>
</evidence>
<dbReference type="EC" id="1.15.1.1" evidence="2 6"/>
<dbReference type="InterPro" id="IPR019832">
    <property type="entry name" value="Mn/Fe_SOD_C"/>
</dbReference>
<organism evidence="9 10">
    <name type="scientific">Novimethylophilus kurashikiensis</name>
    <dbReference type="NCBI Taxonomy" id="1825523"/>
    <lineage>
        <taxon>Bacteria</taxon>
        <taxon>Pseudomonadati</taxon>
        <taxon>Pseudomonadota</taxon>
        <taxon>Betaproteobacteria</taxon>
        <taxon>Nitrosomonadales</taxon>
        <taxon>Methylophilaceae</taxon>
        <taxon>Novimethylophilus</taxon>
    </lineage>
</organism>
<evidence type="ECO:0000313" key="10">
    <source>
        <dbReference type="Proteomes" id="UP000245081"/>
    </source>
</evidence>
<dbReference type="InterPro" id="IPR036314">
    <property type="entry name" value="SOD_C_sf"/>
</dbReference>
<dbReference type="PROSITE" id="PS00088">
    <property type="entry name" value="SOD_MN"/>
    <property type="match status" value="1"/>
</dbReference>
<keyword evidence="3 5" id="KW-0479">Metal-binding</keyword>
<dbReference type="InterPro" id="IPR019546">
    <property type="entry name" value="TAT_signal_bac_arc"/>
</dbReference>
<dbReference type="AlphaFoldDB" id="A0A2R5F8Z8"/>
<dbReference type="Pfam" id="PF02777">
    <property type="entry name" value="Sod_Fe_C"/>
    <property type="match status" value="1"/>
</dbReference>
<comment type="similarity">
    <text evidence="1 6">Belongs to the iron/manganese superoxide dismutase family.</text>
</comment>
<feature type="binding site" evidence="5">
    <location>
        <position position="114"/>
    </location>
    <ligand>
        <name>Mn(2+)</name>
        <dbReference type="ChEBI" id="CHEBI:29035"/>
    </ligand>
</feature>
<dbReference type="PANTHER" id="PTHR11404:SF6">
    <property type="entry name" value="SUPEROXIDE DISMUTASE [MN], MITOCHONDRIAL"/>
    <property type="match status" value="1"/>
</dbReference>
<comment type="caution">
    <text evidence="9">The sequence shown here is derived from an EMBL/GenBank/DDBJ whole genome shotgun (WGS) entry which is preliminary data.</text>
</comment>
<dbReference type="FunFam" id="3.55.40.20:FF:000004">
    <property type="entry name" value="Superoxide dismutase [Fe]"/>
    <property type="match status" value="1"/>
</dbReference>
<name>A0A2R5F8Z8_9PROT</name>
<evidence type="ECO:0000256" key="6">
    <source>
        <dbReference type="RuleBase" id="RU000414"/>
    </source>
</evidence>
<dbReference type="Proteomes" id="UP000245081">
    <property type="component" value="Unassembled WGS sequence"/>
</dbReference>
<evidence type="ECO:0000256" key="1">
    <source>
        <dbReference type="ARBA" id="ARBA00008714"/>
    </source>
</evidence>
<dbReference type="SUPFAM" id="SSF54719">
    <property type="entry name" value="Fe,Mn superoxide dismutase (SOD), C-terminal domain"/>
    <property type="match status" value="1"/>
</dbReference>
<keyword evidence="10" id="KW-1185">Reference proteome</keyword>
<dbReference type="InterPro" id="IPR050265">
    <property type="entry name" value="Fe/Mn_Superoxide_Dismutase"/>
</dbReference>
<dbReference type="PANTHER" id="PTHR11404">
    <property type="entry name" value="SUPEROXIDE DISMUTASE 2"/>
    <property type="match status" value="1"/>
</dbReference>
<evidence type="ECO:0000313" key="9">
    <source>
        <dbReference type="EMBL" id="GBG14706.1"/>
    </source>
</evidence>
<dbReference type="PIRSF" id="PIRSF000349">
    <property type="entry name" value="SODismutase"/>
    <property type="match status" value="1"/>
</dbReference>
<evidence type="ECO:0000259" key="8">
    <source>
        <dbReference type="Pfam" id="PF02777"/>
    </source>
</evidence>
<dbReference type="Gene3D" id="3.55.40.20">
    <property type="entry name" value="Iron/manganese superoxide dismutase, C-terminal domain"/>
    <property type="match status" value="1"/>
</dbReference>
<feature type="binding site" evidence="5">
    <location>
        <position position="201"/>
    </location>
    <ligand>
        <name>Mn(2+)</name>
        <dbReference type="ChEBI" id="CHEBI:29035"/>
    </ligand>
</feature>
<feature type="binding site" evidence="5">
    <location>
        <position position="66"/>
    </location>
    <ligand>
        <name>Mn(2+)</name>
        <dbReference type="ChEBI" id="CHEBI:29035"/>
    </ligand>
</feature>
<keyword evidence="4 6" id="KW-0560">Oxidoreductase</keyword>
<dbReference type="PROSITE" id="PS51318">
    <property type="entry name" value="TAT"/>
    <property type="match status" value="1"/>
</dbReference>
<evidence type="ECO:0000256" key="4">
    <source>
        <dbReference type="ARBA" id="ARBA00023002"/>
    </source>
</evidence>
<dbReference type="PRINTS" id="PR01703">
    <property type="entry name" value="MNSODISMTASE"/>
</dbReference>
<proteinExistence type="inferred from homology"/>
<feature type="binding site" evidence="5">
    <location>
        <position position="197"/>
    </location>
    <ligand>
        <name>Mn(2+)</name>
        <dbReference type="ChEBI" id="CHEBI:29035"/>
    </ligand>
</feature>
<evidence type="ECO:0000256" key="3">
    <source>
        <dbReference type="ARBA" id="ARBA00022723"/>
    </source>
</evidence>
<accession>A0A2R5F8Z8</accession>
<dbReference type="InterPro" id="IPR036324">
    <property type="entry name" value="Mn/Fe_SOD_N_sf"/>
</dbReference>
<comment type="function">
    <text evidence="6">Destroys radicals which are normally produced within the cells and which are toxic to biological systems.</text>
</comment>
<gene>
    <name evidence="9" type="primary">sod2</name>
    <name evidence="9" type="ORF">NMK_2307</name>
</gene>
<dbReference type="RefSeq" id="WP_109015885.1">
    <property type="nucleotide sequence ID" value="NZ_BDOQ01000009.1"/>
</dbReference>
<dbReference type="OrthoDB" id="9811849at2"/>
<evidence type="ECO:0000256" key="5">
    <source>
        <dbReference type="PIRSR" id="PIRSR000349-1"/>
    </source>
</evidence>
<dbReference type="InterPro" id="IPR006311">
    <property type="entry name" value="TAT_signal"/>
</dbReference>
<dbReference type="EMBL" id="BDOQ01000009">
    <property type="protein sequence ID" value="GBG14706.1"/>
    <property type="molecule type" value="Genomic_DNA"/>
</dbReference>
<dbReference type="Pfam" id="PF00081">
    <property type="entry name" value="Sod_Fe_N"/>
    <property type="match status" value="1"/>
</dbReference>
<comment type="catalytic activity">
    <reaction evidence="6">
        <text>2 superoxide + 2 H(+) = H2O2 + O2</text>
        <dbReference type="Rhea" id="RHEA:20696"/>
        <dbReference type="ChEBI" id="CHEBI:15378"/>
        <dbReference type="ChEBI" id="CHEBI:15379"/>
        <dbReference type="ChEBI" id="CHEBI:16240"/>
        <dbReference type="ChEBI" id="CHEBI:18421"/>
        <dbReference type="EC" id="1.15.1.1"/>
    </reaction>
</comment>
<reference evidence="9 10" key="1">
    <citation type="journal article" date="2018" name="Environ. Microbiol.">
        <title>Isolation and genomic characterization of Novimethylophilus kurashikiensis gen. nov. sp. nov., a new lanthanide-dependent methylotrophic species of Methylophilaceae.</title>
        <authorList>
            <person name="Lv H."/>
            <person name="Sahin N."/>
            <person name="Tani A."/>
        </authorList>
    </citation>
    <scope>NUCLEOTIDE SEQUENCE [LARGE SCALE GENOMIC DNA]</scope>
    <source>
        <strain evidence="9 10">La2-4</strain>
    </source>
</reference>